<gene>
    <name evidence="2" type="ORF">GCM10022378_15400</name>
</gene>
<organism evidence="2 3">
    <name type="scientific">Salinicoccus jeotgali</name>
    <dbReference type="NCBI Taxonomy" id="381634"/>
    <lineage>
        <taxon>Bacteria</taxon>
        <taxon>Bacillati</taxon>
        <taxon>Bacillota</taxon>
        <taxon>Bacilli</taxon>
        <taxon>Bacillales</taxon>
        <taxon>Staphylococcaceae</taxon>
        <taxon>Salinicoccus</taxon>
    </lineage>
</organism>
<feature type="transmembrane region" description="Helical" evidence="1">
    <location>
        <begin position="54"/>
        <end position="80"/>
    </location>
</feature>
<keyword evidence="1" id="KW-1133">Transmembrane helix</keyword>
<keyword evidence="1" id="KW-0472">Membrane</keyword>
<sequence>MTIMSINIKWDSLSVGLLINSIAFLSLFFSLSILIGLFYFFSGSVEAKKKTFDYFITIFISIIICCILLITISITCWIVINVIYDLFNQQIS</sequence>
<evidence type="ECO:0000313" key="2">
    <source>
        <dbReference type="EMBL" id="GAA3727127.1"/>
    </source>
</evidence>
<reference evidence="3" key="1">
    <citation type="journal article" date="2019" name="Int. J. Syst. Evol. Microbiol.">
        <title>The Global Catalogue of Microorganisms (GCM) 10K type strain sequencing project: providing services to taxonomists for standard genome sequencing and annotation.</title>
        <authorList>
            <consortium name="The Broad Institute Genomics Platform"/>
            <consortium name="The Broad Institute Genome Sequencing Center for Infectious Disease"/>
            <person name="Wu L."/>
            <person name="Ma J."/>
        </authorList>
    </citation>
    <scope>NUCLEOTIDE SEQUENCE [LARGE SCALE GENOMIC DNA]</scope>
    <source>
        <strain evidence="3">JCM 16981</strain>
    </source>
</reference>
<keyword evidence="1" id="KW-0812">Transmembrane</keyword>
<feature type="transmembrane region" description="Helical" evidence="1">
    <location>
        <begin position="17"/>
        <end position="42"/>
    </location>
</feature>
<evidence type="ECO:0000313" key="3">
    <source>
        <dbReference type="Proteomes" id="UP001500920"/>
    </source>
</evidence>
<evidence type="ECO:0008006" key="4">
    <source>
        <dbReference type="Google" id="ProtNLM"/>
    </source>
</evidence>
<name>A0ABP7EXB1_9STAP</name>
<evidence type="ECO:0000256" key="1">
    <source>
        <dbReference type="SAM" id="Phobius"/>
    </source>
</evidence>
<proteinExistence type="predicted"/>
<keyword evidence="3" id="KW-1185">Reference proteome</keyword>
<protein>
    <recommendedName>
        <fullName evidence="4">DUF4064 domain-containing protein</fullName>
    </recommendedName>
</protein>
<accession>A0ABP7EXB1</accession>
<dbReference type="Proteomes" id="UP001500920">
    <property type="component" value="Unassembled WGS sequence"/>
</dbReference>
<dbReference type="EMBL" id="BAABCK010000044">
    <property type="protein sequence ID" value="GAA3727127.1"/>
    <property type="molecule type" value="Genomic_DNA"/>
</dbReference>
<comment type="caution">
    <text evidence="2">The sequence shown here is derived from an EMBL/GenBank/DDBJ whole genome shotgun (WGS) entry which is preliminary data.</text>
</comment>